<dbReference type="Proteomes" id="UP000305041">
    <property type="component" value="Unassembled WGS sequence"/>
</dbReference>
<evidence type="ECO:0000313" key="1">
    <source>
        <dbReference type="EMBL" id="TLP69187.1"/>
    </source>
</evidence>
<sequence length="279" mass="31319">MSFARVPLIKRLQRNRPKAATVSSPDAKRARNTTDDAFWYVASLARRIANSHPKGCFRKLPEDELHEVGLTCDDDTDLRLIMRDAVYFAEEFMLKNTRHQLLKERRLLPKVTASAEILADPTLRFDPEGGNFTSQTFIRNFEDPASSLWRDQSGKTLALIKPNTNSTVTGEAFVWAISLHDYVDENGRSRAEKLEEFGLAASFSDIENKSIAHCSLQAEGHSYDGGKMLAGRMTKGAAREHSDVSMSAAAFGDNRGVYRSRPSLPFMFVWVKHSYVDAV</sequence>
<evidence type="ECO:0000313" key="2">
    <source>
        <dbReference type="Proteomes" id="UP000305041"/>
    </source>
</evidence>
<dbReference type="EMBL" id="VAUA01000001">
    <property type="protein sequence ID" value="TLP69187.1"/>
    <property type="molecule type" value="Genomic_DNA"/>
</dbReference>
<keyword evidence="2" id="KW-1185">Reference proteome</keyword>
<reference evidence="1 2" key="1">
    <citation type="submission" date="2019-05" db="EMBL/GenBank/DDBJ databases">
        <title>Draft genome sequence of Pelagicola sp. DSW4-44.</title>
        <authorList>
            <person name="Oh J."/>
        </authorList>
    </citation>
    <scope>NUCLEOTIDE SEQUENCE [LARGE SCALE GENOMIC DNA]</scope>
    <source>
        <strain evidence="1 2">DSW4-44</strain>
    </source>
</reference>
<gene>
    <name evidence="1" type="ORF">FEE96_02570</name>
</gene>
<organism evidence="1 2">
    <name type="scientific">Parasedimentitalea maritima</name>
    <dbReference type="NCBI Taxonomy" id="2578117"/>
    <lineage>
        <taxon>Bacteria</taxon>
        <taxon>Pseudomonadati</taxon>
        <taxon>Pseudomonadota</taxon>
        <taxon>Alphaproteobacteria</taxon>
        <taxon>Rhodobacterales</taxon>
        <taxon>Paracoccaceae</taxon>
        <taxon>Parasedimentitalea</taxon>
    </lineage>
</organism>
<name>A0ABY2V0E3_9RHOB</name>
<proteinExistence type="predicted"/>
<dbReference type="RefSeq" id="WP_138161421.1">
    <property type="nucleotide sequence ID" value="NZ_VAUA01000001.1"/>
</dbReference>
<comment type="caution">
    <text evidence="1">The sequence shown here is derived from an EMBL/GenBank/DDBJ whole genome shotgun (WGS) entry which is preliminary data.</text>
</comment>
<protein>
    <submittedName>
        <fullName evidence="1">Uncharacterized protein</fullName>
    </submittedName>
</protein>
<accession>A0ABY2V0E3</accession>